<reference evidence="1 2" key="2">
    <citation type="journal article" date="2011" name="Stand. Genomic Sci.">
        <title>Complete genome sequence of Bacteroides helcogenes type strain (P 36-108).</title>
        <authorList>
            <person name="Pati A."/>
            <person name="Gronow S."/>
            <person name="Zeytun A."/>
            <person name="Lapidus A."/>
            <person name="Nolan M."/>
            <person name="Hammon N."/>
            <person name="Deshpande S."/>
            <person name="Cheng J.F."/>
            <person name="Tapia R."/>
            <person name="Han C."/>
            <person name="Goodwin L."/>
            <person name="Pitluck S."/>
            <person name="Liolios K."/>
            <person name="Pagani I."/>
            <person name="Ivanova N."/>
            <person name="Mavromatis K."/>
            <person name="Chen A."/>
            <person name="Palaniappan K."/>
            <person name="Land M."/>
            <person name="Hauser L."/>
            <person name="Chang Y.J."/>
            <person name="Jeffries C.D."/>
            <person name="Detter J.C."/>
            <person name="Brambilla E."/>
            <person name="Rohde M."/>
            <person name="Goker M."/>
            <person name="Woyke T."/>
            <person name="Bristow J."/>
            <person name="Eisen J.A."/>
            <person name="Markowitz V."/>
            <person name="Hugenholtz P."/>
            <person name="Kyrpides N.C."/>
            <person name="Klenk H.P."/>
            <person name="Lucas S."/>
        </authorList>
    </citation>
    <scope>NUCLEOTIDE SEQUENCE [LARGE SCALE GENOMIC DNA]</scope>
    <source>
        <strain evidence="2">ATCC 35417 / DSM 20613 / JCM 6297 / CCUG 15421 / P 36-108</strain>
    </source>
</reference>
<accession>E6SNM0</accession>
<dbReference type="EMBL" id="CP002352">
    <property type="protein sequence ID" value="ADV43769.1"/>
    <property type="molecule type" value="Genomic_DNA"/>
</dbReference>
<dbReference type="KEGG" id="bhl:Bache_1784"/>
<organism evidence="1 2">
    <name type="scientific">Bacteroides helcogenes (strain ATCC 35417 / DSM 20613 / JCM 6297 / CCUG 15421 / P 36-108)</name>
    <dbReference type="NCBI Taxonomy" id="693979"/>
    <lineage>
        <taxon>Bacteria</taxon>
        <taxon>Pseudomonadati</taxon>
        <taxon>Bacteroidota</taxon>
        <taxon>Bacteroidia</taxon>
        <taxon>Bacteroidales</taxon>
        <taxon>Bacteroidaceae</taxon>
        <taxon>Bacteroides</taxon>
    </lineage>
</organism>
<dbReference type="Proteomes" id="UP000008630">
    <property type="component" value="Chromosome"/>
</dbReference>
<dbReference type="HOGENOM" id="CLU_185016_0_0_10"/>
<sequence>MEQKKEKKDVLIVRDEKTGEISVVAGLKKDGTPKTTAADGANRKDFLLFDKNSNPLDSFLDNFFRQCKEPKPKVYNYKEVLYIKSRLFLVAVPN</sequence>
<dbReference type="STRING" id="693979.Bache_1784"/>
<dbReference type="eggNOG" id="ENOG502Z86V">
    <property type="taxonomic scope" value="Bacteria"/>
</dbReference>
<evidence type="ECO:0000313" key="1">
    <source>
        <dbReference type="EMBL" id="ADV43769.1"/>
    </source>
</evidence>
<gene>
    <name evidence="1" type="ordered locus">Bache_1784</name>
</gene>
<dbReference type="AlphaFoldDB" id="E6SNM0"/>
<proteinExistence type="predicted"/>
<protein>
    <submittedName>
        <fullName evidence="1">Uncharacterized protein</fullName>
    </submittedName>
</protein>
<reference key="1">
    <citation type="submission" date="2010-11" db="EMBL/GenBank/DDBJ databases">
        <title>The complete genome of Bacteroides helcogenes P 36-108.</title>
        <authorList>
            <consortium name="US DOE Joint Genome Institute (JGI-PGF)"/>
            <person name="Lucas S."/>
            <person name="Copeland A."/>
            <person name="Lapidus A."/>
            <person name="Bruce D."/>
            <person name="Goodwin L."/>
            <person name="Pitluck S."/>
            <person name="Kyrpides N."/>
            <person name="Mavromatis K."/>
            <person name="Ivanova N."/>
            <person name="Zeytun A."/>
            <person name="Brettin T."/>
            <person name="Detter J.C."/>
            <person name="Tapia R."/>
            <person name="Han C."/>
            <person name="Land M."/>
            <person name="Hauser L."/>
            <person name="Markowitz V."/>
            <person name="Cheng J.-F."/>
            <person name="Hugenholtz P."/>
            <person name="Woyke T."/>
            <person name="Wu D."/>
            <person name="Gronow S."/>
            <person name="Wellnitz S."/>
            <person name="Brambilla E."/>
            <person name="Klenk H.-P."/>
            <person name="Eisen J.A."/>
        </authorList>
    </citation>
    <scope>NUCLEOTIDE SEQUENCE</scope>
    <source>
        <strain>P 36-108</strain>
    </source>
</reference>
<keyword evidence="2" id="KW-1185">Reference proteome</keyword>
<name>E6SNM0_BACT6</name>
<evidence type="ECO:0000313" key="2">
    <source>
        <dbReference type="Proteomes" id="UP000008630"/>
    </source>
</evidence>